<feature type="transmembrane region" description="Helical" evidence="1">
    <location>
        <begin position="94"/>
        <end position="116"/>
    </location>
</feature>
<keyword evidence="1" id="KW-0812">Transmembrane</keyword>
<reference evidence="2" key="1">
    <citation type="submission" date="2022-12" db="EMBL/GenBank/DDBJ databases">
        <title>Paraconexibacter alkalitolerans sp. nov. and Baekduia alba sp. nov., isolated from soil and emended description of the genera Paraconexibacter (Chun et al., 2020) and Baekduia (An et al., 2020).</title>
        <authorList>
            <person name="Vieira S."/>
            <person name="Huber K.J."/>
            <person name="Geppert A."/>
            <person name="Wolf J."/>
            <person name="Neumann-Schaal M."/>
            <person name="Muesken M."/>
            <person name="Overmann J."/>
        </authorList>
    </citation>
    <scope>NUCLEOTIDE SEQUENCE</scope>
    <source>
        <strain evidence="2">AEG42_29</strain>
    </source>
</reference>
<organism evidence="2">
    <name type="scientific">Paraconexibacter sp. AEG42_29</name>
    <dbReference type="NCBI Taxonomy" id="2997339"/>
    <lineage>
        <taxon>Bacteria</taxon>
        <taxon>Bacillati</taxon>
        <taxon>Actinomycetota</taxon>
        <taxon>Thermoleophilia</taxon>
        <taxon>Solirubrobacterales</taxon>
        <taxon>Paraconexibacteraceae</taxon>
        <taxon>Paraconexibacter</taxon>
    </lineage>
</organism>
<dbReference type="Pfam" id="PF07332">
    <property type="entry name" value="Phage_holin_3_6"/>
    <property type="match status" value="1"/>
</dbReference>
<keyword evidence="1" id="KW-0472">Membrane</keyword>
<dbReference type="EMBL" id="CP114014">
    <property type="protein sequence ID" value="XAY04611.1"/>
    <property type="molecule type" value="Genomic_DNA"/>
</dbReference>
<gene>
    <name evidence="2" type="ORF">DSM112329_01446</name>
</gene>
<proteinExistence type="predicted"/>
<feature type="transmembrane region" description="Helical" evidence="1">
    <location>
        <begin position="54"/>
        <end position="74"/>
    </location>
</feature>
<dbReference type="InterPro" id="IPR009937">
    <property type="entry name" value="Phage_holin_3_6"/>
</dbReference>
<evidence type="ECO:0000313" key="2">
    <source>
        <dbReference type="EMBL" id="XAY04611.1"/>
    </source>
</evidence>
<accession>A0AAU7ASL3</accession>
<keyword evidence="1" id="KW-1133">Transmembrane helix</keyword>
<evidence type="ECO:0008006" key="3">
    <source>
        <dbReference type="Google" id="ProtNLM"/>
    </source>
</evidence>
<name>A0AAU7ASL3_9ACTN</name>
<evidence type="ECO:0000256" key="1">
    <source>
        <dbReference type="SAM" id="Phobius"/>
    </source>
</evidence>
<sequence length="150" mass="16155">MADNRFTKPGGGDEQPPPAAIAQAIADISEKTSVLIREEIELAKAEVVEKMKSLVVGIAAGVAASVFIIVGLYFSLHGLALLSWYEWFPDGQYFWGYFVVAGVLILLGVIAGYLAAKFVKKAQNPAPTMAIREAQLIKETLTASSPEKKD</sequence>
<dbReference type="AlphaFoldDB" id="A0AAU7ASL3"/>
<dbReference type="RefSeq" id="WP_354701139.1">
    <property type="nucleotide sequence ID" value="NZ_CP114014.1"/>
</dbReference>
<dbReference type="KEGG" id="parq:DSM112329_01446"/>
<protein>
    <recommendedName>
        <fullName evidence="3">Phage holin family protein</fullName>
    </recommendedName>
</protein>